<dbReference type="AlphaFoldDB" id="A0A8H3AG85"/>
<dbReference type="EMBL" id="CAJMWQ010001002">
    <property type="protein sequence ID" value="CAE6427841.1"/>
    <property type="molecule type" value="Genomic_DNA"/>
</dbReference>
<sequence length="273" mass="31052">MLSMPTNDKTDGTAINPIVIPPELCTDIAFTILCVYLYPSRIGCYALVERFELNFWEDVLKAAYTLKLVPTLIRILGELQAYPVIPSKAAMFLRIALSYKEAPRFLMFKGLHALAYRHQPITPEEAGILGEKGVHLITYTREKIREILHTLIEGGSPDIEGVPELLNQLGNRRWEVFAQILDNMSPSDEKSKKDPRNIFTMCPFAKMCGHCAQHEKTHQYLFQAVFNRVIHDCIMELFPIPSAPNIQTHWSETQTNELGIQANEPDTHTNTEN</sequence>
<evidence type="ECO:0000313" key="2">
    <source>
        <dbReference type="Proteomes" id="UP000663826"/>
    </source>
</evidence>
<dbReference type="OrthoDB" id="3259646at2759"/>
<evidence type="ECO:0000313" key="1">
    <source>
        <dbReference type="EMBL" id="CAE6427841.1"/>
    </source>
</evidence>
<dbReference type="Proteomes" id="UP000663826">
    <property type="component" value="Unassembled WGS sequence"/>
</dbReference>
<organism evidence="1 2">
    <name type="scientific">Rhizoctonia solani</name>
    <dbReference type="NCBI Taxonomy" id="456999"/>
    <lineage>
        <taxon>Eukaryota</taxon>
        <taxon>Fungi</taxon>
        <taxon>Dikarya</taxon>
        <taxon>Basidiomycota</taxon>
        <taxon>Agaricomycotina</taxon>
        <taxon>Agaricomycetes</taxon>
        <taxon>Cantharellales</taxon>
        <taxon>Ceratobasidiaceae</taxon>
        <taxon>Rhizoctonia</taxon>
    </lineage>
</organism>
<name>A0A8H3AG85_9AGAM</name>
<reference evidence="1" key="1">
    <citation type="submission" date="2021-01" db="EMBL/GenBank/DDBJ databases">
        <authorList>
            <person name="Kaushik A."/>
        </authorList>
    </citation>
    <scope>NUCLEOTIDE SEQUENCE</scope>
    <source>
        <strain evidence="1">AG1-1B</strain>
    </source>
</reference>
<accession>A0A8H3AG85</accession>
<protein>
    <submittedName>
        <fullName evidence="1">Uncharacterized protein</fullName>
    </submittedName>
</protein>
<comment type="caution">
    <text evidence="1">The sequence shown here is derived from an EMBL/GenBank/DDBJ whole genome shotgun (WGS) entry which is preliminary data.</text>
</comment>
<gene>
    <name evidence="1" type="ORF">RDB_LOCUS57101</name>
</gene>
<proteinExistence type="predicted"/>